<dbReference type="EMBL" id="JAYMYS010000002">
    <property type="protein sequence ID" value="KAK7406065.1"/>
    <property type="molecule type" value="Genomic_DNA"/>
</dbReference>
<evidence type="ECO:0000256" key="1">
    <source>
        <dbReference type="ARBA" id="ARBA00023054"/>
    </source>
</evidence>
<proteinExistence type="predicted"/>
<dbReference type="PANTHER" id="PTHR47357:SF4">
    <property type="entry name" value="MYOSIN HEAVY CHAIN-LIKE PROTEIN"/>
    <property type="match status" value="1"/>
</dbReference>
<feature type="domain" description="NAB" evidence="3">
    <location>
        <begin position="9"/>
        <end position="81"/>
    </location>
</feature>
<evidence type="ECO:0000313" key="4">
    <source>
        <dbReference type="EMBL" id="KAK7406065.1"/>
    </source>
</evidence>
<dbReference type="Proteomes" id="UP001386955">
    <property type="component" value="Unassembled WGS sequence"/>
</dbReference>
<feature type="coiled-coil region" evidence="2">
    <location>
        <begin position="386"/>
        <end position="431"/>
    </location>
</feature>
<protein>
    <recommendedName>
        <fullName evidence="3">NAB domain-containing protein</fullName>
    </recommendedName>
</protein>
<feature type="coiled-coil region" evidence="2">
    <location>
        <begin position="483"/>
        <end position="566"/>
    </location>
</feature>
<reference evidence="4 5" key="1">
    <citation type="submission" date="2024-01" db="EMBL/GenBank/DDBJ databases">
        <title>The genomes of 5 underutilized Papilionoideae crops provide insights into root nodulation and disease resistanc.</title>
        <authorList>
            <person name="Jiang F."/>
        </authorList>
    </citation>
    <scope>NUCLEOTIDE SEQUENCE [LARGE SCALE GENOMIC DNA]</scope>
    <source>
        <strain evidence="4">DUOXIRENSHENG_FW03</strain>
        <tissue evidence="4">Leaves</tissue>
    </source>
</reference>
<dbReference type="GO" id="GO:0003779">
    <property type="term" value="F:actin binding"/>
    <property type="evidence" value="ECO:0007669"/>
    <property type="project" value="InterPro"/>
</dbReference>
<sequence>MFKHRLRGFSKSFGNQIDPVKSEQLKRTKTDVETSLTRIVKLIKNEEGKSRKEKELVGLIEDFYNQYQSLYTLYGRLTGEYVKAAPCVMERQSSSSESDYFSSEEVLDADNSDISDSNQKPFFREREPSTSILPNNKTLQLVLMTKSTNELEDKLKRNLEIQLEKQLSAKNSEFHNQVLELQLLLKDSKETVSVLQAKLKTNEDEATSKIAQLMARINKVEQEAKSLRMHKGKLEEKIRRKKNKALSQKKDFTDQINVMQRKLDLLSNHNKELEGKLEREREQVSESLVQIENLQKSLAENESVEMNLLKEKESFLARIKDLELEVESRNHELERAMAHREEERSELLREHGSCKEGASVHAEALKAGVEKLGMELDQKSMLELQNEQNQREYSESLVKMENLKAELEARVADQKETIEKLMERIEQIERVGSYEDELRVRGTRGLEVNNLNGLELGAGKLEEQREPVLGEVELANDWIRERKGEMKEKVDKLTALVGKKEEEMLLLRGKVWKLEAKVSKEAGEKLNLVRGLRQLERKVGKLERKLKEKEEELLGLGEKKREAIRQLCFLSEFHRNRYVYLMDLVSNRRVGKRK</sequence>
<evidence type="ECO:0000313" key="5">
    <source>
        <dbReference type="Proteomes" id="UP001386955"/>
    </source>
</evidence>
<evidence type="ECO:0000259" key="3">
    <source>
        <dbReference type="PROSITE" id="PS51774"/>
    </source>
</evidence>
<comment type="caution">
    <text evidence="4">The sequence shown here is derived from an EMBL/GenBank/DDBJ whole genome shotgun (WGS) entry which is preliminary data.</text>
</comment>
<dbReference type="GO" id="GO:0005200">
    <property type="term" value="F:structural constituent of cytoskeleton"/>
    <property type="evidence" value="ECO:0007669"/>
    <property type="project" value="TreeGrafter"/>
</dbReference>
<dbReference type="PANTHER" id="PTHR47357">
    <property type="entry name" value="COP1-INTERACTIVE PROTEIN 1"/>
    <property type="match status" value="1"/>
</dbReference>
<dbReference type="Pfam" id="PF07765">
    <property type="entry name" value="KIP1"/>
    <property type="match status" value="1"/>
</dbReference>
<keyword evidence="5" id="KW-1185">Reference proteome</keyword>
<dbReference type="InterPro" id="IPR011684">
    <property type="entry name" value="NAB"/>
</dbReference>
<evidence type="ECO:0000256" key="2">
    <source>
        <dbReference type="SAM" id="Coils"/>
    </source>
</evidence>
<organism evidence="4 5">
    <name type="scientific">Psophocarpus tetragonolobus</name>
    <name type="common">Winged bean</name>
    <name type="synonym">Dolichos tetragonolobus</name>
    <dbReference type="NCBI Taxonomy" id="3891"/>
    <lineage>
        <taxon>Eukaryota</taxon>
        <taxon>Viridiplantae</taxon>
        <taxon>Streptophyta</taxon>
        <taxon>Embryophyta</taxon>
        <taxon>Tracheophyta</taxon>
        <taxon>Spermatophyta</taxon>
        <taxon>Magnoliopsida</taxon>
        <taxon>eudicotyledons</taxon>
        <taxon>Gunneridae</taxon>
        <taxon>Pentapetalae</taxon>
        <taxon>rosids</taxon>
        <taxon>fabids</taxon>
        <taxon>Fabales</taxon>
        <taxon>Fabaceae</taxon>
        <taxon>Papilionoideae</taxon>
        <taxon>50 kb inversion clade</taxon>
        <taxon>NPAAA clade</taxon>
        <taxon>indigoferoid/millettioid clade</taxon>
        <taxon>Phaseoleae</taxon>
        <taxon>Psophocarpus</taxon>
    </lineage>
</organism>
<gene>
    <name evidence="4" type="ORF">VNO78_07681</name>
</gene>
<dbReference type="GO" id="GO:0005856">
    <property type="term" value="C:cytoskeleton"/>
    <property type="evidence" value="ECO:0007669"/>
    <property type="project" value="TreeGrafter"/>
</dbReference>
<dbReference type="AlphaFoldDB" id="A0AAN9SUM4"/>
<feature type="coiled-coil region" evidence="2">
    <location>
        <begin position="185"/>
        <end position="350"/>
    </location>
</feature>
<name>A0AAN9SUM4_PSOTE</name>
<dbReference type="PROSITE" id="PS51774">
    <property type="entry name" value="NAB"/>
    <property type="match status" value="1"/>
</dbReference>
<accession>A0AAN9SUM4</accession>
<keyword evidence="1 2" id="KW-0175">Coiled coil</keyword>